<evidence type="ECO:0000313" key="3">
    <source>
        <dbReference type="Proteomes" id="UP000266723"/>
    </source>
</evidence>
<accession>A0ABQ7E4Y9</accession>
<evidence type="ECO:0000313" key="2">
    <source>
        <dbReference type="EMBL" id="KAF3591501.1"/>
    </source>
</evidence>
<sequence>MKTQVTIVAALMILVALSSTLDMVTVTEAQVNCIDSCTTGCVKPTREYFLLSLPYHPFR</sequence>
<gene>
    <name evidence="2" type="ORF">DY000_02023381</name>
</gene>
<protein>
    <submittedName>
        <fullName evidence="2">Uncharacterized protein</fullName>
    </submittedName>
</protein>
<keyword evidence="3" id="KW-1185">Reference proteome</keyword>
<dbReference type="PANTHER" id="PTHR37183:SF3">
    <property type="entry name" value="(RAPE) HYPOTHETICAL PROTEIN"/>
    <property type="match status" value="1"/>
</dbReference>
<feature type="signal peptide" evidence="1">
    <location>
        <begin position="1"/>
        <end position="29"/>
    </location>
</feature>
<comment type="caution">
    <text evidence="2">The sequence shown here is derived from an EMBL/GenBank/DDBJ whole genome shotgun (WGS) entry which is preliminary data.</text>
</comment>
<dbReference type="Proteomes" id="UP000266723">
    <property type="component" value="Unassembled WGS sequence"/>
</dbReference>
<reference evidence="2 3" key="1">
    <citation type="journal article" date="2020" name="BMC Genomics">
        <title>Intraspecific diversification of the crop wild relative Brassica cretica Lam. using demographic model selection.</title>
        <authorList>
            <person name="Kioukis A."/>
            <person name="Michalopoulou V.A."/>
            <person name="Briers L."/>
            <person name="Pirintsos S."/>
            <person name="Studholme D.J."/>
            <person name="Pavlidis P."/>
            <person name="Sarris P.F."/>
        </authorList>
    </citation>
    <scope>NUCLEOTIDE SEQUENCE [LARGE SCALE GENOMIC DNA]</scope>
    <source>
        <strain evidence="3">cv. PFS-1207/04</strain>
    </source>
</reference>
<name>A0ABQ7E4Y9_BRACR</name>
<dbReference type="PANTHER" id="PTHR37183">
    <property type="entry name" value="PLANT THIONIN FAMILY PROTEIN"/>
    <property type="match status" value="1"/>
</dbReference>
<feature type="chain" id="PRO_5046260326" evidence="1">
    <location>
        <begin position="30"/>
        <end position="59"/>
    </location>
</feature>
<proteinExistence type="predicted"/>
<dbReference type="EMBL" id="QGKV02000299">
    <property type="protein sequence ID" value="KAF3591501.1"/>
    <property type="molecule type" value="Genomic_DNA"/>
</dbReference>
<organism evidence="2 3">
    <name type="scientific">Brassica cretica</name>
    <name type="common">Mustard</name>
    <dbReference type="NCBI Taxonomy" id="69181"/>
    <lineage>
        <taxon>Eukaryota</taxon>
        <taxon>Viridiplantae</taxon>
        <taxon>Streptophyta</taxon>
        <taxon>Embryophyta</taxon>
        <taxon>Tracheophyta</taxon>
        <taxon>Spermatophyta</taxon>
        <taxon>Magnoliopsida</taxon>
        <taxon>eudicotyledons</taxon>
        <taxon>Gunneridae</taxon>
        <taxon>Pentapetalae</taxon>
        <taxon>rosids</taxon>
        <taxon>malvids</taxon>
        <taxon>Brassicales</taxon>
        <taxon>Brassicaceae</taxon>
        <taxon>Brassiceae</taxon>
        <taxon>Brassica</taxon>
    </lineage>
</organism>
<keyword evidence="1" id="KW-0732">Signal</keyword>
<evidence type="ECO:0000256" key="1">
    <source>
        <dbReference type="SAM" id="SignalP"/>
    </source>
</evidence>